<sequence>MFKGNSFVRFSIALALVLVNIYLLSRVSFIFQPLVTMVTVITVPMMLSVFFYYLLRPLVNYMEKLKYLNRTLSILLIYVVAVMLGVAFIVGLWPSLREQLVNLVENAPNLLHSLSLQLQQLEQNGAIQALFPNDSTPLSQVTEYVNKGFTFVTNYVSGFISLISSFAIILFTFPIILFYMLKQDRLFGRRLINIAPKRFQKDSREVVLEIDQALSGFIVGRVLVNLALGVLMYIGFLFIGLPYALLLTVVAVIMNFVPFIGAIVSSIPIVIMGLVVSPSVALWSLVIILVSQQIQDNLVAPYVFGKKLDIHPLTTIILVLGAGDLGGIIAILIIIPVYMIVKIVLVRIYQMFFKEKWQNA</sequence>
<evidence type="ECO:0000256" key="7">
    <source>
        <dbReference type="ARBA" id="ARBA00023136"/>
    </source>
</evidence>
<name>A0A2W6NY44_9BACL</name>
<comment type="similarity">
    <text evidence="2">Belongs to the autoinducer-2 exporter (AI-2E) (TC 2.A.86) family.</text>
</comment>
<dbReference type="EMBL" id="QKWW01000105">
    <property type="protein sequence ID" value="PZT52340.1"/>
    <property type="molecule type" value="Genomic_DNA"/>
</dbReference>
<feature type="transmembrane region" description="Helical" evidence="8">
    <location>
        <begin position="230"/>
        <end position="257"/>
    </location>
</feature>
<dbReference type="PANTHER" id="PTHR21716:SF53">
    <property type="entry name" value="PERMEASE PERM-RELATED"/>
    <property type="match status" value="1"/>
</dbReference>
<protein>
    <submittedName>
        <fullName evidence="9">AI-2E family transporter</fullName>
    </submittedName>
</protein>
<keyword evidence="3" id="KW-0813">Transport</keyword>
<feature type="transmembrane region" description="Helical" evidence="8">
    <location>
        <begin position="7"/>
        <end position="24"/>
    </location>
</feature>
<feature type="transmembrane region" description="Helical" evidence="8">
    <location>
        <begin position="159"/>
        <end position="181"/>
    </location>
</feature>
<gene>
    <name evidence="9" type="ORF">DN757_27840</name>
</gene>
<organism evidence="9 10">
    <name type="scientific">Paenibacillus silvae</name>
    <dbReference type="NCBI Taxonomy" id="1325358"/>
    <lineage>
        <taxon>Bacteria</taxon>
        <taxon>Bacillati</taxon>
        <taxon>Bacillota</taxon>
        <taxon>Bacilli</taxon>
        <taxon>Bacillales</taxon>
        <taxon>Paenibacillaceae</taxon>
        <taxon>Paenibacillus</taxon>
    </lineage>
</organism>
<keyword evidence="4" id="KW-1003">Cell membrane</keyword>
<evidence type="ECO:0000256" key="2">
    <source>
        <dbReference type="ARBA" id="ARBA00009773"/>
    </source>
</evidence>
<evidence type="ECO:0000256" key="8">
    <source>
        <dbReference type="SAM" id="Phobius"/>
    </source>
</evidence>
<dbReference type="PANTHER" id="PTHR21716">
    <property type="entry name" value="TRANSMEMBRANE PROTEIN"/>
    <property type="match status" value="1"/>
</dbReference>
<keyword evidence="5 8" id="KW-0812">Transmembrane</keyword>
<accession>A0A2W6NY44</accession>
<feature type="transmembrane region" description="Helical" evidence="8">
    <location>
        <begin position="67"/>
        <end position="93"/>
    </location>
</feature>
<evidence type="ECO:0000256" key="3">
    <source>
        <dbReference type="ARBA" id="ARBA00022448"/>
    </source>
</evidence>
<comment type="caution">
    <text evidence="9">The sequence shown here is derived from an EMBL/GenBank/DDBJ whole genome shotgun (WGS) entry which is preliminary data.</text>
</comment>
<evidence type="ECO:0000256" key="4">
    <source>
        <dbReference type="ARBA" id="ARBA00022475"/>
    </source>
</evidence>
<feature type="transmembrane region" description="Helical" evidence="8">
    <location>
        <begin position="30"/>
        <end position="55"/>
    </location>
</feature>
<evidence type="ECO:0000313" key="10">
    <source>
        <dbReference type="Proteomes" id="UP000249204"/>
    </source>
</evidence>
<evidence type="ECO:0000313" key="9">
    <source>
        <dbReference type="EMBL" id="PZT52340.1"/>
    </source>
</evidence>
<evidence type="ECO:0000256" key="5">
    <source>
        <dbReference type="ARBA" id="ARBA00022692"/>
    </source>
</evidence>
<dbReference type="AlphaFoldDB" id="A0A2W6NY44"/>
<dbReference type="GO" id="GO:0005886">
    <property type="term" value="C:plasma membrane"/>
    <property type="evidence" value="ECO:0007669"/>
    <property type="project" value="UniProtKB-SubCell"/>
</dbReference>
<dbReference type="GO" id="GO:0055085">
    <property type="term" value="P:transmembrane transport"/>
    <property type="evidence" value="ECO:0007669"/>
    <property type="project" value="TreeGrafter"/>
</dbReference>
<dbReference type="InterPro" id="IPR002549">
    <property type="entry name" value="AI-2E-like"/>
</dbReference>
<dbReference type="RefSeq" id="WP_111273419.1">
    <property type="nucleotide sequence ID" value="NZ_QKWW01000105.1"/>
</dbReference>
<dbReference type="Proteomes" id="UP000249204">
    <property type="component" value="Unassembled WGS sequence"/>
</dbReference>
<keyword evidence="7 8" id="KW-0472">Membrane</keyword>
<evidence type="ECO:0000256" key="6">
    <source>
        <dbReference type="ARBA" id="ARBA00022989"/>
    </source>
</evidence>
<keyword evidence="6 8" id="KW-1133">Transmembrane helix</keyword>
<reference evidence="9 10" key="1">
    <citation type="submission" date="2018-06" db="EMBL/GenBank/DDBJ databases">
        <title>Isolation of heavy metals resistant Paenibacillus silvae NC2 from Gold-Copper mine in ZiJin, China.</title>
        <authorList>
            <person name="Xu J."/>
            <person name="Mazhar H.S."/>
            <person name="Rensing C."/>
        </authorList>
    </citation>
    <scope>NUCLEOTIDE SEQUENCE [LARGE SCALE GENOMIC DNA]</scope>
    <source>
        <strain evidence="9 10">NC2</strain>
    </source>
</reference>
<feature type="transmembrane region" description="Helical" evidence="8">
    <location>
        <begin position="310"/>
        <end position="341"/>
    </location>
</feature>
<comment type="subcellular location">
    <subcellularLocation>
        <location evidence="1">Cell membrane</location>
        <topology evidence="1">Multi-pass membrane protein</topology>
    </subcellularLocation>
</comment>
<dbReference type="Pfam" id="PF01594">
    <property type="entry name" value="AI-2E_transport"/>
    <property type="match status" value="1"/>
</dbReference>
<evidence type="ECO:0000256" key="1">
    <source>
        <dbReference type="ARBA" id="ARBA00004651"/>
    </source>
</evidence>
<proteinExistence type="inferred from homology"/>
<feature type="transmembrane region" description="Helical" evidence="8">
    <location>
        <begin position="269"/>
        <end position="290"/>
    </location>
</feature>